<feature type="transmembrane region" description="Helical" evidence="1">
    <location>
        <begin position="15"/>
        <end position="37"/>
    </location>
</feature>
<dbReference type="InterPro" id="IPR007891">
    <property type="entry name" value="CHASE3"/>
</dbReference>
<keyword evidence="1" id="KW-1133">Transmembrane helix</keyword>
<proteinExistence type="predicted"/>
<dbReference type="Pfam" id="PF05227">
    <property type="entry name" value="CHASE3"/>
    <property type="match status" value="1"/>
</dbReference>
<feature type="domain" description="CHASE3" evidence="2">
    <location>
        <begin position="41"/>
        <end position="176"/>
    </location>
</feature>
<reference evidence="3 4" key="1">
    <citation type="submission" date="2021-04" db="EMBL/GenBank/DDBJ databases">
        <authorList>
            <person name="Ivanova A."/>
        </authorList>
    </citation>
    <scope>NUCLEOTIDE SEQUENCE [LARGE SCALE GENOMIC DNA]</scope>
    <source>
        <strain evidence="3 4">G18</strain>
    </source>
</reference>
<gene>
    <name evidence="3" type="ORF">J8F10_00335</name>
</gene>
<dbReference type="Proteomes" id="UP000676565">
    <property type="component" value="Unassembled WGS sequence"/>
</dbReference>
<comment type="caution">
    <text evidence="3">The sequence shown here is derived from an EMBL/GenBank/DDBJ whole genome shotgun (WGS) entry which is preliminary data.</text>
</comment>
<keyword evidence="4" id="KW-1185">Reference proteome</keyword>
<sequence length="380" mass="41294">MHAKWTFGRLLTAGFGFAALAVLFVGIIGYSSVARLIETGRKVSRTHQVRRELSELQARLTDAETGQRGYVITGDERFLAPYVTGLEQIKVLTAQLRVLMADTSEQIRGLDRVDDHIEAKLAELKQTVEIRKRNGFDPAAKVVSAGAGKKIMDEIRVLIADLDRQEQALLRSRTAEAEFMLSRARINIWGATGTGLFVVALVGWYISSSLGRQIGSTVQHIQTSSGELQRTLHQQSTVSREQAASMSAIATAAAELVATSHHIADRAHRISEAADVTTLSARADMGQACEMPAAFHQVVQLLESTNEAVKGIERSAKHQVSAGERVSVALVGVAQSARDSSTSFEQTLRTVTELTGRSHILAMLMRPRGRKRPTSVTGTG</sequence>
<evidence type="ECO:0000313" key="3">
    <source>
        <dbReference type="EMBL" id="MBP3953748.1"/>
    </source>
</evidence>
<dbReference type="CDD" id="cd19410">
    <property type="entry name" value="HK9-like_sensor"/>
    <property type="match status" value="1"/>
</dbReference>
<protein>
    <submittedName>
        <fullName evidence="3">CHASE3 domain-containing protein</fullName>
    </submittedName>
</protein>
<feature type="transmembrane region" description="Helical" evidence="1">
    <location>
        <begin position="186"/>
        <end position="206"/>
    </location>
</feature>
<organism evidence="3 4">
    <name type="scientific">Gemmata palustris</name>
    <dbReference type="NCBI Taxonomy" id="2822762"/>
    <lineage>
        <taxon>Bacteria</taxon>
        <taxon>Pseudomonadati</taxon>
        <taxon>Planctomycetota</taxon>
        <taxon>Planctomycetia</taxon>
        <taxon>Gemmatales</taxon>
        <taxon>Gemmataceae</taxon>
        <taxon>Gemmata</taxon>
    </lineage>
</organism>
<dbReference type="EMBL" id="JAGKQQ010000001">
    <property type="protein sequence ID" value="MBP3953748.1"/>
    <property type="molecule type" value="Genomic_DNA"/>
</dbReference>
<name>A0ABS5BJ66_9BACT</name>
<accession>A0ABS5BJ66</accession>
<dbReference type="RefSeq" id="WP_210651493.1">
    <property type="nucleotide sequence ID" value="NZ_JAGKQQ010000001.1"/>
</dbReference>
<evidence type="ECO:0000259" key="2">
    <source>
        <dbReference type="Pfam" id="PF05227"/>
    </source>
</evidence>
<keyword evidence="1" id="KW-0472">Membrane</keyword>
<evidence type="ECO:0000313" key="4">
    <source>
        <dbReference type="Proteomes" id="UP000676565"/>
    </source>
</evidence>
<keyword evidence="1" id="KW-0812">Transmembrane</keyword>
<evidence type="ECO:0000256" key="1">
    <source>
        <dbReference type="SAM" id="Phobius"/>
    </source>
</evidence>